<evidence type="ECO:0000313" key="17">
    <source>
        <dbReference type="EMBL" id="CAF0746789.1"/>
    </source>
</evidence>
<dbReference type="SUPFAM" id="SSF52540">
    <property type="entry name" value="P-loop containing nucleoside triphosphate hydrolases"/>
    <property type="match status" value="1"/>
</dbReference>
<reference evidence="17" key="1">
    <citation type="submission" date="2021-02" db="EMBL/GenBank/DDBJ databases">
        <authorList>
            <person name="Nowell W R."/>
        </authorList>
    </citation>
    <scope>NUCLEOTIDE SEQUENCE</scope>
</reference>
<name>A0A813PCI0_ADIRI</name>
<comment type="pathway">
    <text evidence="1">Glycan metabolism; heparin biosynthesis.</text>
</comment>
<evidence type="ECO:0000256" key="3">
    <source>
        <dbReference type="ARBA" id="ARBA00010420"/>
    </source>
</evidence>
<feature type="region of interest" description="Disordered" evidence="13">
    <location>
        <begin position="1018"/>
        <end position="1064"/>
    </location>
</feature>
<evidence type="ECO:0000313" key="18">
    <source>
        <dbReference type="Proteomes" id="UP000663852"/>
    </source>
</evidence>
<evidence type="ECO:0000256" key="8">
    <source>
        <dbReference type="ARBA" id="ARBA00023180"/>
    </source>
</evidence>
<dbReference type="GO" id="GO:0016787">
    <property type="term" value="F:hydrolase activity"/>
    <property type="evidence" value="ECO:0007669"/>
    <property type="project" value="UniProtKB-KW"/>
</dbReference>
<evidence type="ECO:0000256" key="11">
    <source>
        <dbReference type="PIRSR" id="PIRSR637359-2"/>
    </source>
</evidence>
<evidence type="ECO:0000256" key="5">
    <source>
        <dbReference type="ARBA" id="ARBA00022679"/>
    </source>
</evidence>
<keyword evidence="9" id="KW-0511">Multifunctional enzyme</keyword>
<dbReference type="AlphaFoldDB" id="A0A813PCI0"/>
<dbReference type="InterPro" id="IPR021930">
    <property type="entry name" value="Heparan_SO4_deacetylase_dom"/>
</dbReference>
<sequence length="1064" mass="125659">MVRCTLKRAIKALSFCLIFVIICTYYSSQSVPNKNFLQRKSLSIFILSSTRSKTIQRISLFFNELRLNYVEYRRIDGHFYENVKTLLPRFIILDYLPDENLRSFANQYEIKLLILLNAQCADCTKVSYSEMLFENVSYPTMDFNRDELKPVIHTTKSPFRLVRDNKIIQLLRLDTVLPYFHHQQFDRKTKCFAFQTAENHLTDTIVYAQSRTSSEKLKLLFEVYEKQLYLSECLFDYWFIWPVMMDIVRYLTSNEYDYHGLKRYVQVDIDDIFLGDKSNGYLISDDIQALIRSQLFIRNYIENFQYRLGFSGYYYSNLTNEQANEANRLLMKEKDQFTWFHHTWKHEKLTNVTDKIFLISSTETNMAFAQKHQLPLDGNYAVAPHHSGIYPINHIVYDVWHRFFNFTVTSTENYPYHYQLPSDRRGFIYQNISVLPRQSCGLYTTTRNYTTYPNGSHRLERILMGGRVFRTILTNPISIFMSHNVNYGHDRMGNYVFAKLVYLISKWTNIQWSTDLPSSELARKYFHHFYPDEQMPMFTNPCNDRILMNLWNGNDSLCTTFPQFIIVGPQKTGTTALHAMLSQHPDLRPSRAISTTFEEVQFFSDNTIYLNGINWYLNQFHSGEQSMNFEKSATYFDSVISIKRLKALLPNIRLIMMLTEPGHRAYSRYQHEIARTNRTITFDELLKVKHKENFENFRLKQRCLQPGHYAEHVRNWLKYFSSKQIYIIDGEAFRQDPRPILDDLQLSFLRLKTSRKSSQLVRFNRKKGFFCPISSKHRFRCLGNSKGRSYQPMSSQSREYLTNYYLSHNRILIKLLRDYNYSLPSCAEGRMGYPNERYEPTTIAAMDQDDKRLPLITGLYDDGFLIAGRDRIVGAIFSFPRQIVCWNVFSAEQITPESLALLEVIQPRPEIFVLGFGARTNKVLPETIKYLRSLKIGFEILPTTQACETYNFLLSDNRLAYAGFFPQNDLVDQSYGLRKALARSQLYEKDEEYIKTDMLKDTYDIMIKAHRERKLLRPYSPLEQRQSSQQEENDTHVQSVIGTRPTEKRPSIKQDNDDRTDKQK</sequence>
<dbReference type="InterPro" id="IPR037359">
    <property type="entry name" value="NST/OST"/>
</dbReference>
<evidence type="ECO:0000256" key="1">
    <source>
        <dbReference type="ARBA" id="ARBA00004841"/>
    </source>
</evidence>
<dbReference type="UniPathway" id="UPA00756"/>
<comment type="pathway">
    <text evidence="2">Glycan metabolism; heparan sulfate biosynthesis.</text>
</comment>
<keyword evidence="14" id="KW-1133">Transmembrane helix</keyword>
<dbReference type="InterPro" id="IPR036748">
    <property type="entry name" value="MTH938-like_sf"/>
</dbReference>
<dbReference type="Pfam" id="PF12062">
    <property type="entry name" value="HSNSD-CE"/>
    <property type="match status" value="1"/>
</dbReference>
<feature type="active site" description="For sulfotransferase activity" evidence="10">
    <location>
        <position position="571"/>
    </location>
</feature>
<keyword evidence="14" id="KW-0812">Transmembrane</keyword>
<feature type="binding site" evidence="11">
    <location>
        <position position="667"/>
    </location>
    <ligand>
        <name>3'-phosphoadenylyl sulfate</name>
        <dbReference type="ChEBI" id="CHEBI:58339"/>
    </ligand>
</feature>
<feature type="compositionally biased region" description="Basic and acidic residues" evidence="13">
    <location>
        <begin position="1045"/>
        <end position="1064"/>
    </location>
</feature>
<feature type="compositionally biased region" description="Polar residues" evidence="13">
    <location>
        <begin position="1023"/>
        <end position="1041"/>
    </location>
</feature>
<proteinExistence type="inferred from homology"/>
<dbReference type="GO" id="GO:0015016">
    <property type="term" value="F:heparan sulfate N-sulfotransferase activity"/>
    <property type="evidence" value="ECO:0007669"/>
    <property type="project" value="UniProtKB-EC"/>
</dbReference>
<keyword evidence="6" id="KW-0378">Hydrolase</keyword>
<evidence type="ECO:0000256" key="7">
    <source>
        <dbReference type="ARBA" id="ARBA00023157"/>
    </source>
</evidence>
<gene>
    <name evidence="17" type="ORF">EDS130_LOCUS2054</name>
</gene>
<dbReference type="SUPFAM" id="SSF64076">
    <property type="entry name" value="MTH938-like"/>
    <property type="match status" value="1"/>
</dbReference>
<dbReference type="InterPro" id="IPR000863">
    <property type="entry name" value="Sulfotransferase_dom"/>
</dbReference>
<feature type="disulfide bond" evidence="12">
    <location>
        <begin position="771"/>
        <end position="781"/>
    </location>
</feature>
<evidence type="ECO:0000259" key="16">
    <source>
        <dbReference type="Pfam" id="PF12062"/>
    </source>
</evidence>
<feature type="transmembrane region" description="Helical" evidence="14">
    <location>
        <begin position="12"/>
        <end position="28"/>
    </location>
</feature>
<dbReference type="PANTHER" id="PTHR10605:SF56">
    <property type="entry name" value="BIFUNCTIONAL HEPARAN SULFATE N-DEACETYLASE_N-SULFOTRANSFERASE"/>
    <property type="match status" value="1"/>
</dbReference>
<dbReference type="InterPro" id="IPR027417">
    <property type="entry name" value="P-loop_NTPase"/>
</dbReference>
<dbReference type="Proteomes" id="UP000663852">
    <property type="component" value="Unassembled WGS sequence"/>
</dbReference>
<dbReference type="GO" id="GO:0030210">
    <property type="term" value="P:heparin proteoglycan biosynthetic process"/>
    <property type="evidence" value="ECO:0007669"/>
    <property type="project" value="UniProtKB-UniPathway"/>
</dbReference>
<evidence type="ECO:0000256" key="14">
    <source>
        <dbReference type="SAM" id="Phobius"/>
    </source>
</evidence>
<feature type="domain" description="Heparan sulphate-N-deacetylase deacetylase" evidence="16">
    <location>
        <begin position="263"/>
        <end position="469"/>
    </location>
</feature>
<dbReference type="OrthoDB" id="8958249at2759"/>
<dbReference type="Pfam" id="PF04430">
    <property type="entry name" value="DUF498"/>
    <property type="match status" value="1"/>
</dbReference>
<dbReference type="PANTHER" id="PTHR10605">
    <property type="entry name" value="HEPARAN SULFATE SULFOTRANSFERASE"/>
    <property type="match status" value="1"/>
</dbReference>
<evidence type="ECO:0000256" key="4">
    <source>
        <dbReference type="ARBA" id="ARBA00012979"/>
    </source>
</evidence>
<evidence type="ECO:0000256" key="9">
    <source>
        <dbReference type="ARBA" id="ARBA00023268"/>
    </source>
</evidence>
<dbReference type="UniPathway" id="UPA00862"/>
<evidence type="ECO:0000256" key="2">
    <source>
        <dbReference type="ARBA" id="ARBA00005093"/>
    </source>
</evidence>
<dbReference type="GO" id="GO:0015012">
    <property type="term" value="P:heparan sulfate proteoglycan biosynthetic process"/>
    <property type="evidence" value="ECO:0007669"/>
    <property type="project" value="UniProtKB-UniPathway"/>
</dbReference>
<keyword evidence="14" id="KW-0472">Membrane</keyword>
<feature type="binding site" evidence="11">
    <location>
        <begin position="786"/>
        <end position="790"/>
    </location>
    <ligand>
        <name>3'-phosphoadenylyl sulfate</name>
        <dbReference type="ChEBI" id="CHEBI:58339"/>
    </ligand>
</feature>
<keyword evidence="7 12" id="KW-1015">Disulfide bond</keyword>
<dbReference type="GO" id="GO:0019213">
    <property type="term" value="F:deacetylase activity"/>
    <property type="evidence" value="ECO:0007669"/>
    <property type="project" value="TreeGrafter"/>
</dbReference>
<dbReference type="Gene3D" id="3.40.50.300">
    <property type="entry name" value="P-loop containing nucleotide triphosphate hydrolases"/>
    <property type="match status" value="1"/>
</dbReference>
<dbReference type="GO" id="GO:0000139">
    <property type="term" value="C:Golgi membrane"/>
    <property type="evidence" value="ECO:0007669"/>
    <property type="project" value="UniProtKB-SubCell"/>
</dbReference>
<evidence type="ECO:0000256" key="6">
    <source>
        <dbReference type="ARBA" id="ARBA00022801"/>
    </source>
</evidence>
<organism evidence="17 18">
    <name type="scientific">Adineta ricciae</name>
    <name type="common">Rotifer</name>
    <dbReference type="NCBI Taxonomy" id="249248"/>
    <lineage>
        <taxon>Eukaryota</taxon>
        <taxon>Metazoa</taxon>
        <taxon>Spiralia</taxon>
        <taxon>Gnathifera</taxon>
        <taxon>Rotifera</taxon>
        <taxon>Eurotatoria</taxon>
        <taxon>Bdelloidea</taxon>
        <taxon>Adinetida</taxon>
        <taxon>Adinetidae</taxon>
        <taxon>Adineta</taxon>
    </lineage>
</organism>
<dbReference type="EMBL" id="CAJNOJ010000005">
    <property type="protein sequence ID" value="CAF0746789.1"/>
    <property type="molecule type" value="Genomic_DNA"/>
</dbReference>
<comment type="similarity">
    <text evidence="3">Belongs to the sulfotransferase 1 family. NDST subfamily.</text>
</comment>
<keyword evidence="8" id="KW-0325">Glycoprotein</keyword>
<comment type="caution">
    <text evidence="17">The sequence shown here is derived from an EMBL/GenBank/DDBJ whole genome shotgun (WGS) entry which is preliminary data.</text>
</comment>
<evidence type="ECO:0000259" key="15">
    <source>
        <dbReference type="Pfam" id="PF00685"/>
    </source>
</evidence>
<keyword evidence="5" id="KW-0808">Transferase</keyword>
<feature type="domain" description="Sulfotransferase" evidence="15">
    <location>
        <begin position="562"/>
        <end position="776"/>
    </location>
</feature>
<evidence type="ECO:0000256" key="12">
    <source>
        <dbReference type="PIRSR" id="PIRSR637359-3"/>
    </source>
</evidence>
<dbReference type="Gene3D" id="3.40.1230.10">
    <property type="entry name" value="MTH938-like"/>
    <property type="match status" value="1"/>
</dbReference>
<dbReference type="InterPro" id="IPR007523">
    <property type="entry name" value="NDUFAF3/AAMDC"/>
</dbReference>
<protein>
    <recommendedName>
        <fullName evidence="4">[heparan sulfate]-glucosamine N-sulfotransferase</fullName>
        <ecNumber evidence="4">2.8.2.8</ecNumber>
    </recommendedName>
</protein>
<evidence type="ECO:0000256" key="10">
    <source>
        <dbReference type="PIRSR" id="PIRSR637359-1"/>
    </source>
</evidence>
<evidence type="ECO:0000256" key="13">
    <source>
        <dbReference type="SAM" id="MobiDB-lite"/>
    </source>
</evidence>
<dbReference type="EC" id="2.8.2.8" evidence="4"/>
<accession>A0A813PCI0</accession>
<dbReference type="Pfam" id="PF00685">
    <property type="entry name" value="Sulfotransfer_1"/>
    <property type="match status" value="1"/>
</dbReference>